<keyword evidence="5 12" id="KW-0812">Transmembrane</keyword>
<dbReference type="NCBIfam" id="TIGR00869">
    <property type="entry name" value="sec62"/>
    <property type="match status" value="1"/>
</dbReference>
<evidence type="ECO:0000313" key="13">
    <source>
        <dbReference type="EMBL" id="KKY23596.1"/>
    </source>
</evidence>
<feature type="compositionally biased region" description="Low complexity" evidence="11">
    <location>
        <begin position="84"/>
        <end position="103"/>
    </location>
</feature>
<keyword evidence="9" id="KW-0811">Translocation</keyword>
<evidence type="ECO:0000256" key="9">
    <source>
        <dbReference type="ARBA" id="ARBA00023010"/>
    </source>
</evidence>
<keyword evidence="6" id="KW-0256">Endoplasmic reticulum</keyword>
<dbReference type="GO" id="GO:0031204">
    <property type="term" value="P:post-translational protein targeting to membrane, translocation"/>
    <property type="evidence" value="ECO:0007669"/>
    <property type="project" value="TreeGrafter"/>
</dbReference>
<dbReference type="OrthoDB" id="200187at2759"/>
<sequence>MASGGPVPPQGQATPQQLAQMAQMQAQMAAEAKKRGLTPQQFQEQQRKALEAEAAKRGLAPQEYFNQLRQQAIQQAQMQQQMRQQQQAQQQQPQQQGQTVQQQVPVNPGVPAKPEAVAVAKFLTGQNLKSRTCILDGQRKEMFKVKRALRALQSPAYAKAQSKKNSLLPEVKDEATAKDALRLLPLSMLALRVTKGDPHDGHGHEMPKKDPKRIKGLWTVKVERNQEFEPLMHYVWLYEGPQWKQKAMAVGALVAIIAVVMFPLWPLVLRQGVWYLSAGMIGLLGLFFAMALFRLVLFCVTVFIVPPGLWLYPNLFEDVGFFDSFKPLWGWHEDKQAKKQARKAKKAAKAEKAAKKSGSTDTITPKATDAGTSATTTASQASPTVGHSTHRAPQVEEAQGE</sequence>
<evidence type="ECO:0000256" key="6">
    <source>
        <dbReference type="ARBA" id="ARBA00022824"/>
    </source>
</evidence>
<dbReference type="GO" id="GO:0005789">
    <property type="term" value="C:endoplasmic reticulum membrane"/>
    <property type="evidence" value="ECO:0007669"/>
    <property type="project" value="UniProtKB-SubCell"/>
</dbReference>
<evidence type="ECO:0000256" key="8">
    <source>
        <dbReference type="ARBA" id="ARBA00022989"/>
    </source>
</evidence>
<evidence type="ECO:0000313" key="14">
    <source>
        <dbReference type="Proteomes" id="UP000053317"/>
    </source>
</evidence>
<name>A0A0G2ENA2_PHACM</name>
<feature type="compositionally biased region" description="Low complexity" evidence="11">
    <location>
        <begin position="12"/>
        <end position="30"/>
    </location>
</feature>
<feature type="region of interest" description="Disordered" evidence="11">
    <location>
        <begin position="1"/>
        <end position="55"/>
    </location>
</feature>
<evidence type="ECO:0000256" key="5">
    <source>
        <dbReference type="ARBA" id="ARBA00022692"/>
    </source>
</evidence>
<reference evidence="13 14" key="2">
    <citation type="submission" date="2015-05" db="EMBL/GenBank/DDBJ databases">
        <authorList>
            <person name="Morales-Cruz A."/>
            <person name="Amrine K.C."/>
            <person name="Cantu D."/>
        </authorList>
    </citation>
    <scope>NUCLEOTIDE SEQUENCE [LARGE SCALE GENOMIC DNA]</scope>
    <source>
        <strain evidence="13">UCRPC4</strain>
    </source>
</reference>
<keyword evidence="7" id="KW-0653">Protein transport</keyword>
<evidence type="ECO:0000256" key="3">
    <source>
        <dbReference type="ARBA" id="ARBA00021257"/>
    </source>
</evidence>
<feature type="region of interest" description="Disordered" evidence="11">
    <location>
        <begin position="84"/>
        <end position="109"/>
    </location>
</feature>
<organism evidence="13 14">
    <name type="scientific">Phaeomoniella chlamydospora</name>
    <name type="common">Phaeoacremonium chlamydosporum</name>
    <dbReference type="NCBI Taxonomy" id="158046"/>
    <lineage>
        <taxon>Eukaryota</taxon>
        <taxon>Fungi</taxon>
        <taxon>Dikarya</taxon>
        <taxon>Ascomycota</taxon>
        <taxon>Pezizomycotina</taxon>
        <taxon>Eurotiomycetes</taxon>
        <taxon>Chaetothyriomycetidae</taxon>
        <taxon>Phaeomoniellales</taxon>
        <taxon>Phaeomoniellaceae</taxon>
        <taxon>Phaeomoniella</taxon>
    </lineage>
</organism>
<evidence type="ECO:0000256" key="1">
    <source>
        <dbReference type="ARBA" id="ARBA00004477"/>
    </source>
</evidence>
<comment type="similarity">
    <text evidence="2">Belongs to the SEC62 family.</text>
</comment>
<feature type="region of interest" description="Disordered" evidence="11">
    <location>
        <begin position="340"/>
        <end position="401"/>
    </location>
</feature>
<dbReference type="AlphaFoldDB" id="A0A0G2ENA2"/>
<reference evidence="13 14" key="1">
    <citation type="submission" date="2015-05" db="EMBL/GenBank/DDBJ databases">
        <title>Distinctive expansion of gene families associated with plant cell wall degradation and secondary metabolism in the genomes of grapevine trunk pathogens.</title>
        <authorList>
            <person name="Lawrence D.P."/>
            <person name="Travadon R."/>
            <person name="Rolshausen P.E."/>
            <person name="Baumgartner K."/>
        </authorList>
    </citation>
    <scope>NUCLEOTIDE SEQUENCE [LARGE SCALE GENOMIC DNA]</scope>
    <source>
        <strain evidence="13">UCRPC4</strain>
    </source>
</reference>
<keyword evidence="10 12" id="KW-0472">Membrane</keyword>
<comment type="subcellular location">
    <subcellularLocation>
        <location evidence="1">Endoplasmic reticulum membrane</location>
        <topology evidence="1">Multi-pass membrane protein</topology>
    </subcellularLocation>
</comment>
<dbReference type="PANTHER" id="PTHR12443">
    <property type="entry name" value="TRANSLOCATION PROTEIN SEC62"/>
    <property type="match status" value="1"/>
</dbReference>
<dbReference type="EMBL" id="LCWF01000066">
    <property type="protein sequence ID" value="KKY23596.1"/>
    <property type="molecule type" value="Genomic_DNA"/>
</dbReference>
<evidence type="ECO:0000256" key="4">
    <source>
        <dbReference type="ARBA" id="ARBA00022448"/>
    </source>
</evidence>
<dbReference type="PANTHER" id="PTHR12443:SF9">
    <property type="entry name" value="TRANSLOCATION PROTEIN SEC62"/>
    <property type="match status" value="1"/>
</dbReference>
<feature type="compositionally biased region" description="Low complexity" evidence="11">
    <location>
        <begin position="367"/>
        <end position="384"/>
    </location>
</feature>
<evidence type="ECO:0000256" key="7">
    <source>
        <dbReference type="ARBA" id="ARBA00022927"/>
    </source>
</evidence>
<feature type="transmembrane region" description="Helical" evidence="12">
    <location>
        <begin position="247"/>
        <end position="268"/>
    </location>
</feature>
<gene>
    <name evidence="13" type="ORF">UCRPC4_g02859</name>
</gene>
<dbReference type="Pfam" id="PF03839">
    <property type="entry name" value="Sec62"/>
    <property type="match status" value="1"/>
</dbReference>
<comment type="caution">
    <text evidence="13">The sequence shown here is derived from an EMBL/GenBank/DDBJ whole genome shotgun (WGS) entry which is preliminary data.</text>
</comment>
<proteinExistence type="inferred from homology"/>
<protein>
    <recommendedName>
        <fullName evidence="3">Translocation protein SEC62</fullName>
    </recommendedName>
</protein>
<evidence type="ECO:0000256" key="12">
    <source>
        <dbReference type="SAM" id="Phobius"/>
    </source>
</evidence>
<evidence type="ECO:0000256" key="2">
    <source>
        <dbReference type="ARBA" id="ARBA00010604"/>
    </source>
</evidence>
<dbReference type="InterPro" id="IPR004728">
    <property type="entry name" value="Sec62"/>
</dbReference>
<feature type="transmembrane region" description="Helical" evidence="12">
    <location>
        <begin position="274"/>
        <end position="305"/>
    </location>
</feature>
<keyword evidence="8 12" id="KW-1133">Transmembrane helix</keyword>
<feature type="compositionally biased region" description="Basic and acidic residues" evidence="11">
    <location>
        <begin position="45"/>
        <end position="55"/>
    </location>
</feature>
<evidence type="ECO:0000256" key="10">
    <source>
        <dbReference type="ARBA" id="ARBA00023136"/>
    </source>
</evidence>
<accession>A0A0G2ENA2</accession>
<dbReference type="Proteomes" id="UP000053317">
    <property type="component" value="Unassembled WGS sequence"/>
</dbReference>
<keyword evidence="14" id="KW-1185">Reference proteome</keyword>
<evidence type="ECO:0000256" key="11">
    <source>
        <dbReference type="SAM" id="MobiDB-lite"/>
    </source>
</evidence>
<dbReference type="InterPro" id="IPR011553">
    <property type="entry name" value="Sec62_asco"/>
</dbReference>
<keyword evidence="4" id="KW-0813">Transport</keyword>